<dbReference type="PRINTS" id="PR00040">
    <property type="entry name" value="HTHMERR"/>
</dbReference>
<dbReference type="GO" id="GO:0003700">
    <property type="term" value="F:DNA-binding transcription factor activity"/>
    <property type="evidence" value="ECO:0007669"/>
    <property type="project" value="InterPro"/>
</dbReference>
<dbReference type="AlphaFoldDB" id="A0A161JMU2"/>
<organism evidence="5 6">
    <name type="scientific">Methylorubrum populi</name>
    <dbReference type="NCBI Taxonomy" id="223967"/>
    <lineage>
        <taxon>Bacteria</taxon>
        <taxon>Pseudomonadati</taxon>
        <taxon>Pseudomonadota</taxon>
        <taxon>Alphaproteobacteria</taxon>
        <taxon>Hyphomicrobiales</taxon>
        <taxon>Methylobacteriaceae</taxon>
        <taxon>Methylorubrum</taxon>
    </lineage>
</organism>
<sequence length="176" mass="20091">MAFGQFVGAIRFRAPFPSRRKESATSKDWRFGRDMNISIGELSRRTGVKVPTIRYYEGAGLMPAPTRTEGKQRRYLETEISRTNFIRHARELGFEIQAIRELLALSTEPDRSCAEVDGIARRHMAEVERRIGQLVALRGELRRMVEACGHGRVGECRVIETLADHRQCAHEHGRIS</sequence>
<dbReference type="EMBL" id="AP014809">
    <property type="protein sequence ID" value="BAU92712.1"/>
    <property type="molecule type" value="Genomic_DNA"/>
</dbReference>
<dbReference type="OrthoDB" id="9802944at2"/>
<dbReference type="PROSITE" id="PS00552">
    <property type="entry name" value="HTH_MERR_1"/>
    <property type="match status" value="1"/>
</dbReference>
<accession>A0A161JMU2</accession>
<dbReference type="InterPro" id="IPR047057">
    <property type="entry name" value="MerR_fam"/>
</dbReference>
<dbReference type="Pfam" id="PF00376">
    <property type="entry name" value="MerR"/>
    <property type="match status" value="1"/>
</dbReference>
<dbReference type="InterPro" id="IPR009061">
    <property type="entry name" value="DNA-bd_dom_put_sf"/>
</dbReference>
<keyword evidence="1" id="KW-0805">Transcription regulation</keyword>
<dbReference type="PANTHER" id="PTHR30204">
    <property type="entry name" value="REDOX-CYCLING DRUG-SENSING TRANSCRIPTIONAL ACTIVATOR SOXR"/>
    <property type="match status" value="1"/>
</dbReference>
<dbReference type="Gene3D" id="1.10.1660.10">
    <property type="match status" value="1"/>
</dbReference>
<name>A0A161JMU2_9HYPH</name>
<protein>
    <submittedName>
        <fullName evidence="5">MerR family transcriptional regulator</fullName>
    </submittedName>
</protein>
<evidence type="ECO:0000256" key="3">
    <source>
        <dbReference type="ARBA" id="ARBA00023163"/>
    </source>
</evidence>
<dbReference type="InterPro" id="IPR000551">
    <property type="entry name" value="MerR-type_HTH_dom"/>
</dbReference>
<keyword evidence="3" id="KW-0804">Transcription</keyword>
<dbReference type="PANTHER" id="PTHR30204:SF92">
    <property type="entry name" value="HTH-TYPE TRANSCRIPTIONAL REGULATOR ZNTR"/>
    <property type="match status" value="1"/>
</dbReference>
<feature type="domain" description="HTH merR-type" evidence="4">
    <location>
        <begin position="36"/>
        <end position="105"/>
    </location>
</feature>
<dbReference type="Proteomes" id="UP000218288">
    <property type="component" value="Chromosome"/>
</dbReference>
<gene>
    <name evidence="5" type="ORF">MPPM_4107</name>
</gene>
<proteinExistence type="predicted"/>
<dbReference type="SMART" id="SM00422">
    <property type="entry name" value="HTH_MERR"/>
    <property type="match status" value="1"/>
</dbReference>
<reference evidence="5 6" key="1">
    <citation type="journal article" date="2016" name="Genome Announc.">
        <title>Complete Genome Sequence of Methylobacterium populi P-1M, Isolated from Pink-Pigmented Household Biofilm.</title>
        <authorList>
            <person name="Morohoshi T."/>
            <person name="Ikeda T."/>
        </authorList>
    </citation>
    <scope>NUCLEOTIDE SEQUENCE [LARGE SCALE GENOMIC DNA]</scope>
    <source>
        <strain evidence="5 6">P-1M</strain>
    </source>
</reference>
<evidence type="ECO:0000259" key="4">
    <source>
        <dbReference type="PROSITE" id="PS50937"/>
    </source>
</evidence>
<dbReference type="Pfam" id="PF09278">
    <property type="entry name" value="MerR-DNA-bind"/>
    <property type="match status" value="1"/>
</dbReference>
<dbReference type="PROSITE" id="PS50937">
    <property type="entry name" value="HTH_MERR_2"/>
    <property type="match status" value="1"/>
</dbReference>
<evidence type="ECO:0000256" key="1">
    <source>
        <dbReference type="ARBA" id="ARBA00023015"/>
    </source>
</evidence>
<dbReference type="InterPro" id="IPR015358">
    <property type="entry name" value="Tscrpt_reg_MerR_DNA-bd"/>
</dbReference>
<evidence type="ECO:0000256" key="2">
    <source>
        <dbReference type="ARBA" id="ARBA00023125"/>
    </source>
</evidence>
<keyword evidence="2" id="KW-0238">DNA-binding</keyword>
<dbReference type="GO" id="GO:0003677">
    <property type="term" value="F:DNA binding"/>
    <property type="evidence" value="ECO:0007669"/>
    <property type="project" value="UniProtKB-KW"/>
</dbReference>
<dbReference type="SUPFAM" id="SSF46955">
    <property type="entry name" value="Putative DNA-binding domain"/>
    <property type="match status" value="1"/>
</dbReference>
<evidence type="ECO:0000313" key="5">
    <source>
        <dbReference type="EMBL" id="BAU92712.1"/>
    </source>
</evidence>
<dbReference type="CDD" id="cd04785">
    <property type="entry name" value="HTH_CadR-PbrR-like"/>
    <property type="match status" value="1"/>
</dbReference>
<evidence type="ECO:0000313" key="6">
    <source>
        <dbReference type="Proteomes" id="UP000218288"/>
    </source>
</evidence>